<sequence length="58" mass="5815">MRRFLFGPDGALRLAVVAVLLVAVVAAVLALASWGSWVAMAGIAVILGGVLVAAIKIG</sequence>
<feature type="transmembrane region" description="Helical" evidence="1">
    <location>
        <begin position="12"/>
        <end position="31"/>
    </location>
</feature>
<accession>A0A1H0AN40</accession>
<keyword evidence="1" id="KW-0472">Membrane</keyword>
<organism evidence="2 3">
    <name type="scientific">Lentzea albidocapillata subsp. violacea</name>
    <dbReference type="NCBI Taxonomy" id="128104"/>
    <lineage>
        <taxon>Bacteria</taxon>
        <taxon>Bacillati</taxon>
        <taxon>Actinomycetota</taxon>
        <taxon>Actinomycetes</taxon>
        <taxon>Pseudonocardiales</taxon>
        <taxon>Pseudonocardiaceae</taxon>
        <taxon>Lentzea</taxon>
    </lineage>
</organism>
<evidence type="ECO:0000313" key="2">
    <source>
        <dbReference type="EMBL" id="SDN34533.1"/>
    </source>
</evidence>
<reference evidence="3" key="1">
    <citation type="submission" date="2016-10" db="EMBL/GenBank/DDBJ databases">
        <authorList>
            <person name="Varghese N."/>
            <person name="Submissions S."/>
        </authorList>
    </citation>
    <scope>NUCLEOTIDE SEQUENCE [LARGE SCALE GENOMIC DNA]</scope>
    <source>
        <strain evidence="3">DSM 44796</strain>
    </source>
</reference>
<keyword evidence="1" id="KW-0812">Transmembrane</keyword>
<dbReference type="AlphaFoldDB" id="A0A1H0AN40"/>
<evidence type="ECO:0000313" key="3">
    <source>
        <dbReference type="Proteomes" id="UP000199682"/>
    </source>
</evidence>
<gene>
    <name evidence="2" type="ORF">SAMN04488074_1503</name>
</gene>
<name>A0A1H0AN40_9PSEU</name>
<proteinExistence type="predicted"/>
<protein>
    <submittedName>
        <fullName evidence="2">Uncharacterized protein</fullName>
    </submittedName>
</protein>
<evidence type="ECO:0000256" key="1">
    <source>
        <dbReference type="SAM" id="Phobius"/>
    </source>
</evidence>
<keyword evidence="1" id="KW-1133">Transmembrane helix</keyword>
<feature type="transmembrane region" description="Helical" evidence="1">
    <location>
        <begin position="37"/>
        <end position="55"/>
    </location>
</feature>
<dbReference type="EMBL" id="FNET01000050">
    <property type="protein sequence ID" value="SDN34533.1"/>
    <property type="molecule type" value="Genomic_DNA"/>
</dbReference>
<dbReference type="Proteomes" id="UP000199682">
    <property type="component" value="Unassembled WGS sequence"/>
</dbReference>